<protein>
    <submittedName>
        <fullName evidence="1">Uncharacterized protein</fullName>
    </submittedName>
</protein>
<evidence type="ECO:0000313" key="1">
    <source>
        <dbReference type="EMBL" id="CAA9578458.1"/>
    </source>
</evidence>
<accession>A0A6J4VG53</accession>
<reference evidence="1" key="1">
    <citation type="submission" date="2020-02" db="EMBL/GenBank/DDBJ databases">
        <authorList>
            <person name="Meier V. D."/>
        </authorList>
    </citation>
    <scope>NUCLEOTIDE SEQUENCE</scope>
    <source>
        <strain evidence="1">AVDCRST_MAG49</strain>
    </source>
</reference>
<gene>
    <name evidence="1" type="ORF">AVDCRST_MAG49-4514</name>
</gene>
<organism evidence="1">
    <name type="scientific">uncultured Thermomicrobiales bacterium</name>
    <dbReference type="NCBI Taxonomy" id="1645740"/>
    <lineage>
        <taxon>Bacteria</taxon>
        <taxon>Pseudomonadati</taxon>
        <taxon>Thermomicrobiota</taxon>
        <taxon>Thermomicrobia</taxon>
        <taxon>Thermomicrobiales</taxon>
        <taxon>environmental samples</taxon>
    </lineage>
</organism>
<sequence>MSGVSGGWPSSRWVLRVEDPVPGGKVAAESITEEWTRDG</sequence>
<dbReference type="EMBL" id="CADCWG010000317">
    <property type="protein sequence ID" value="CAA9578458.1"/>
    <property type="molecule type" value="Genomic_DNA"/>
</dbReference>
<name>A0A6J4VG53_9BACT</name>
<dbReference type="AlphaFoldDB" id="A0A6J4VG53"/>
<proteinExistence type="predicted"/>